<keyword evidence="3" id="KW-1185">Reference proteome</keyword>
<reference evidence="2" key="1">
    <citation type="submission" date="2022-11" db="EMBL/GenBank/DDBJ databases">
        <title>Genome Sequence of Cubamyces cubensis.</title>
        <authorList>
            <person name="Buettner E."/>
        </authorList>
    </citation>
    <scope>NUCLEOTIDE SEQUENCE</scope>
    <source>
        <strain evidence="2">MPL-01</strain>
    </source>
</reference>
<evidence type="ECO:0000259" key="1">
    <source>
        <dbReference type="Pfam" id="PF06985"/>
    </source>
</evidence>
<accession>A0AAD7TTQ3</accession>
<proteinExistence type="predicted"/>
<feature type="domain" description="Heterokaryon incompatibility" evidence="1">
    <location>
        <begin position="205"/>
        <end position="372"/>
    </location>
</feature>
<name>A0AAD7TTQ3_9APHY</name>
<dbReference type="Proteomes" id="UP001215151">
    <property type="component" value="Unassembled WGS sequence"/>
</dbReference>
<comment type="caution">
    <text evidence="2">The sequence shown here is derived from an EMBL/GenBank/DDBJ whole genome shotgun (WGS) entry which is preliminary data.</text>
</comment>
<evidence type="ECO:0000313" key="3">
    <source>
        <dbReference type="Proteomes" id="UP001215151"/>
    </source>
</evidence>
<protein>
    <recommendedName>
        <fullName evidence="1">Heterokaryon incompatibility domain-containing protein</fullName>
    </recommendedName>
</protein>
<dbReference type="EMBL" id="JAPEVG010000173">
    <property type="protein sequence ID" value="KAJ8474941.1"/>
    <property type="molecule type" value="Genomic_DNA"/>
</dbReference>
<gene>
    <name evidence="2" type="ORF">ONZ51_g6893</name>
</gene>
<dbReference type="InterPro" id="IPR010730">
    <property type="entry name" value="HET"/>
</dbReference>
<evidence type="ECO:0000313" key="2">
    <source>
        <dbReference type="EMBL" id="KAJ8474941.1"/>
    </source>
</evidence>
<sequence length="724" mass="81026">MPPLRRSICAFAWEGVLTAGFGFWHDPLQETRNNSDGNWQPSGGYEYTDSSAMWLKCARSECLWCGFLAKHFPRMARECEDSPLLTVRIGRKPQSTPMSDQPMGEYDDLTIVLNKDAMTFRLYTSADDPAAAWIKGRTRIPHVNDTQVLALAKTCVEECARDHEHCQAVTRHPSGFTPLPTRLIDCSDPRCIRLIKTDPGARGTYIALSYVWGEDQPNRTTRANISAYMVRIDPSLLPQTIHDAIRVTQALGIRLLWADSLCIIQDSPEDKHRELAYMLNVYRYAYLTIDAASAACASEGFLHNQRPLNTQAMLPFIGPPDRAAPSAALREIGNVYVLPCDSVLRQTSDVETHSEILSCASQTGRRAWCLQETLMSTRILVFSSETLQLRCQSTIQNIGGALHRTSGHWDLARLPSTIFDAVQPASRGSEEWWAVHRIWENIVRDYSRRLLSHSSDKLAACAGLAEMFAHALGATYAAGLWHDTLLVNLFWQPCDDGAGRLPPASYRHDGQYRAPSWSWASFEGEVMPRVSSLPDSVLRDELTEFQAMAELVECVVAPQDENLPFGAVVHGLLTLRTRILKVQSIVGSHAHRASLAQYLVPAETAQDAGHNEPGLHHSNDTVPSTFSKPIYLWSRLDSDEDDTVQDLWIVPIWRICKANGGILGLVLGEAEPNTVRIASEGVVGRIYRRVGHWAIDPDEKRRDTYAWELEEMFKANQAVDVRIV</sequence>
<dbReference type="PANTHER" id="PTHR33112">
    <property type="entry name" value="DOMAIN PROTEIN, PUTATIVE-RELATED"/>
    <property type="match status" value="1"/>
</dbReference>
<dbReference type="Pfam" id="PF06985">
    <property type="entry name" value="HET"/>
    <property type="match status" value="1"/>
</dbReference>
<dbReference type="AlphaFoldDB" id="A0AAD7TTQ3"/>
<dbReference type="PANTHER" id="PTHR33112:SF16">
    <property type="entry name" value="HETEROKARYON INCOMPATIBILITY DOMAIN-CONTAINING PROTEIN"/>
    <property type="match status" value="1"/>
</dbReference>
<organism evidence="2 3">
    <name type="scientific">Trametes cubensis</name>
    <dbReference type="NCBI Taxonomy" id="1111947"/>
    <lineage>
        <taxon>Eukaryota</taxon>
        <taxon>Fungi</taxon>
        <taxon>Dikarya</taxon>
        <taxon>Basidiomycota</taxon>
        <taxon>Agaricomycotina</taxon>
        <taxon>Agaricomycetes</taxon>
        <taxon>Polyporales</taxon>
        <taxon>Polyporaceae</taxon>
        <taxon>Trametes</taxon>
    </lineage>
</organism>